<dbReference type="InterPro" id="IPR010909">
    <property type="entry name" value="PLAC"/>
</dbReference>
<feature type="domain" description="ShKT" evidence="9">
    <location>
        <begin position="744"/>
        <end position="775"/>
    </location>
</feature>
<dbReference type="InterPro" id="IPR000884">
    <property type="entry name" value="TSP1_rpt"/>
</dbReference>
<dbReference type="PROSITE" id="PS50900">
    <property type="entry name" value="PLAC"/>
    <property type="match status" value="1"/>
</dbReference>
<protein>
    <recommendedName>
        <fullName evidence="12">PLAC domain-containing protein</fullName>
    </recommendedName>
</protein>
<evidence type="ECO:0000259" key="9">
    <source>
        <dbReference type="PROSITE" id="PS51670"/>
    </source>
</evidence>
<evidence type="ECO:0000256" key="7">
    <source>
        <dbReference type="PROSITE-ProRule" id="PRU01005"/>
    </source>
</evidence>
<dbReference type="Gene3D" id="2.20.100.10">
    <property type="entry name" value="Thrombospondin type-1 (TSP1) repeat"/>
    <property type="match status" value="2"/>
</dbReference>
<evidence type="ECO:0000313" key="10">
    <source>
        <dbReference type="EMBL" id="CAK1551454.1"/>
    </source>
</evidence>
<dbReference type="GO" id="GO:0005576">
    <property type="term" value="C:extracellular region"/>
    <property type="evidence" value="ECO:0007669"/>
    <property type="project" value="UniProtKB-SubCell"/>
</dbReference>
<evidence type="ECO:0000256" key="1">
    <source>
        <dbReference type="ARBA" id="ARBA00004613"/>
    </source>
</evidence>
<evidence type="ECO:0000313" key="11">
    <source>
        <dbReference type="Proteomes" id="UP001497472"/>
    </source>
</evidence>
<dbReference type="InterPro" id="IPR013273">
    <property type="entry name" value="ADAMTS/ADAMTS-like"/>
</dbReference>
<dbReference type="Pfam" id="PF08686">
    <property type="entry name" value="PLAC"/>
    <property type="match status" value="1"/>
</dbReference>
<dbReference type="Pfam" id="PF05986">
    <property type="entry name" value="ADAMTS_spacer1"/>
    <property type="match status" value="1"/>
</dbReference>
<dbReference type="GO" id="GO:0006508">
    <property type="term" value="P:proteolysis"/>
    <property type="evidence" value="ECO:0007669"/>
    <property type="project" value="TreeGrafter"/>
</dbReference>
<proteinExistence type="predicted"/>
<comment type="caution">
    <text evidence="7">Lacks conserved residue(s) required for the propagation of feature annotation.</text>
</comment>
<dbReference type="PANTHER" id="PTHR13723:SF316">
    <property type="entry name" value="LONELY HEART, ISOFORM A"/>
    <property type="match status" value="1"/>
</dbReference>
<evidence type="ECO:0000256" key="2">
    <source>
        <dbReference type="ARBA" id="ARBA00022525"/>
    </source>
</evidence>
<dbReference type="GO" id="GO:0004222">
    <property type="term" value="F:metalloendopeptidase activity"/>
    <property type="evidence" value="ECO:0007669"/>
    <property type="project" value="TreeGrafter"/>
</dbReference>
<dbReference type="PROSITE" id="PS51670">
    <property type="entry name" value="SHKT"/>
    <property type="match status" value="1"/>
</dbReference>
<keyword evidence="3" id="KW-0732">Signal</keyword>
<name>A0AAV1JSW3_9NEOP</name>
<dbReference type="Gene3D" id="2.60.120.830">
    <property type="match status" value="1"/>
</dbReference>
<keyword evidence="4" id="KW-0677">Repeat</keyword>
<feature type="domain" description="PLAC" evidence="8">
    <location>
        <begin position="740"/>
        <end position="775"/>
    </location>
</feature>
<organism evidence="10 11">
    <name type="scientific">Leptosia nina</name>
    <dbReference type="NCBI Taxonomy" id="320188"/>
    <lineage>
        <taxon>Eukaryota</taxon>
        <taxon>Metazoa</taxon>
        <taxon>Ecdysozoa</taxon>
        <taxon>Arthropoda</taxon>
        <taxon>Hexapoda</taxon>
        <taxon>Insecta</taxon>
        <taxon>Pterygota</taxon>
        <taxon>Neoptera</taxon>
        <taxon>Endopterygota</taxon>
        <taxon>Lepidoptera</taxon>
        <taxon>Glossata</taxon>
        <taxon>Ditrysia</taxon>
        <taxon>Papilionoidea</taxon>
        <taxon>Pieridae</taxon>
        <taxon>Pierinae</taxon>
        <taxon>Leptosia</taxon>
    </lineage>
</organism>
<feature type="disulfide bond" evidence="7">
    <location>
        <begin position="760"/>
        <end position="773"/>
    </location>
</feature>
<dbReference type="GO" id="GO:0031012">
    <property type="term" value="C:extracellular matrix"/>
    <property type="evidence" value="ECO:0007669"/>
    <property type="project" value="TreeGrafter"/>
</dbReference>
<dbReference type="PRINTS" id="PR01857">
    <property type="entry name" value="ADAMTSFAMILY"/>
</dbReference>
<dbReference type="InterPro" id="IPR050439">
    <property type="entry name" value="ADAMTS_ADAMTS-like"/>
</dbReference>
<gene>
    <name evidence="10" type="ORF">LNINA_LOCUS10587</name>
</gene>
<accession>A0AAV1JSW3</accession>
<dbReference type="Pfam" id="PF00090">
    <property type="entry name" value="TSP_1"/>
    <property type="match status" value="1"/>
</dbReference>
<evidence type="ECO:0008006" key="12">
    <source>
        <dbReference type="Google" id="ProtNLM"/>
    </source>
</evidence>
<dbReference type="SUPFAM" id="SSF82895">
    <property type="entry name" value="TSP-1 type 1 repeat"/>
    <property type="match status" value="5"/>
</dbReference>
<evidence type="ECO:0000259" key="8">
    <source>
        <dbReference type="PROSITE" id="PS50900"/>
    </source>
</evidence>
<evidence type="ECO:0000256" key="5">
    <source>
        <dbReference type="ARBA" id="ARBA00023157"/>
    </source>
</evidence>
<feature type="disulfide bond" evidence="6">
    <location>
        <begin position="58"/>
        <end position="114"/>
    </location>
</feature>
<dbReference type="InterPro" id="IPR036383">
    <property type="entry name" value="TSP1_rpt_sf"/>
</dbReference>
<reference evidence="10 11" key="1">
    <citation type="submission" date="2023-11" db="EMBL/GenBank/DDBJ databases">
        <authorList>
            <person name="Okamura Y."/>
        </authorList>
    </citation>
    <scope>NUCLEOTIDE SEQUENCE [LARGE SCALE GENOMIC DNA]</scope>
</reference>
<keyword evidence="5 6" id="KW-1015">Disulfide bond</keyword>
<comment type="subcellular location">
    <subcellularLocation>
        <location evidence="1">Secreted</location>
    </subcellularLocation>
</comment>
<evidence type="ECO:0000256" key="4">
    <source>
        <dbReference type="ARBA" id="ARBA00022737"/>
    </source>
</evidence>
<dbReference type="SMART" id="SM00209">
    <property type="entry name" value="TSP1"/>
    <property type="match status" value="6"/>
</dbReference>
<evidence type="ECO:0000256" key="6">
    <source>
        <dbReference type="PIRSR" id="PIRSR613273-3"/>
    </source>
</evidence>
<dbReference type="GO" id="GO:0030198">
    <property type="term" value="P:extracellular matrix organization"/>
    <property type="evidence" value="ECO:0007669"/>
    <property type="project" value="InterPro"/>
</dbReference>
<feature type="disulfide bond" evidence="6">
    <location>
        <begin position="69"/>
        <end position="99"/>
    </location>
</feature>
<keyword evidence="2" id="KW-0964">Secreted</keyword>
<dbReference type="InterPro" id="IPR003582">
    <property type="entry name" value="ShKT_dom"/>
</dbReference>
<evidence type="ECO:0000256" key="3">
    <source>
        <dbReference type="ARBA" id="ARBA00022729"/>
    </source>
</evidence>
<dbReference type="PROSITE" id="PS50092">
    <property type="entry name" value="TSP1"/>
    <property type="match status" value="5"/>
</dbReference>
<dbReference type="AlphaFoldDB" id="A0AAV1JSW3"/>
<dbReference type="PANTHER" id="PTHR13723">
    <property type="entry name" value="ADAMTS A DISINTEGRIN AND METALLOPROTEASE WITH THROMBOSPONDIN MOTIFS PROTEASE"/>
    <property type="match status" value="1"/>
</dbReference>
<feature type="disulfide bond" evidence="7">
    <location>
        <begin position="751"/>
        <end position="769"/>
    </location>
</feature>
<comment type="caution">
    <text evidence="10">The sequence shown here is derived from an EMBL/GenBank/DDBJ whole genome shotgun (WGS) entry which is preliminary data.</text>
</comment>
<feature type="disulfide bond" evidence="6">
    <location>
        <begin position="54"/>
        <end position="109"/>
    </location>
</feature>
<dbReference type="Pfam" id="PF19030">
    <property type="entry name" value="TSP1_ADAMTS"/>
    <property type="match status" value="4"/>
</dbReference>
<dbReference type="InterPro" id="IPR010294">
    <property type="entry name" value="ADAMTS_spacer1"/>
</dbReference>
<keyword evidence="11" id="KW-1185">Reference proteome</keyword>
<dbReference type="EMBL" id="CAVLEF010000130">
    <property type="protein sequence ID" value="CAK1551454.1"/>
    <property type="molecule type" value="Genomic_DNA"/>
</dbReference>
<sequence length="775" mass="85077">MRRCCGEKPFWVATMIQFAIFTTASNQNGITQVQLNDVSVNLYAWSSWGPWSPCSRSCGGGVSFQERQCLSRTNSLVANSTLPPPVITVRVTRQASQECAGVPRRYHECNTEPCHQGSRDPRSEQCSSYDRRPFRGRFYTWVPYIDGDAPCMLNCRPVGHHFYASLALVADGTPCTLQGYRAICVQGSCKAIGREAVLSVASTREVRCGRRLVSGLFARPRLPLGYSYITTVPQGACRLNVSEIVSSDNYIALKITNGSYVMNGEFAVSAPGSYEAAGARFVYSRNAGLDSVFAAGPIQHPVDIMVLYTQPNPSIKYEYFTNAMPGEVDIESITKAQTDSPPKHIRRHHGFDYSRANVPRHPDVSGLSKDLSSENAIEENIVGSRKFMWKILSYSQCSRSCGGGFQVGKYRCVESSSNGDREVSPVHCIGSAPPGRRRRCGSIPCPPRWRAATWSACPQCGPASRIRIVGCVQDHSKGITKISDTKCPPPKPATTEACNIPDCNSPEARPESKRIRNQIDAFRDSPVFTIAVNNTDLDVGPEYNFGAAGWLYTDWSECVGWCVGGGTQTRAIRCADPSGCVPRKPPDYTRACSPKLSCEAHDGHWFTGDWSPCSSNCNGRQVRGVLCIGGTGRHLKESACRAPKPESERSCGEDCKPTWFTSDWGQCIGNCTIGIGVQHRTVVCARSDDAANDSMCAIPKPHATRPCSPRCSDSAQLTIQSHKEEKITTTTQTTTVELLPRKDCEDKLTNCALAVQARLCHYKYYIHNCCDSCRT</sequence>
<dbReference type="Proteomes" id="UP001497472">
    <property type="component" value="Unassembled WGS sequence"/>
</dbReference>